<dbReference type="PANTHER" id="PTHR43130">
    <property type="entry name" value="ARAC-FAMILY TRANSCRIPTIONAL REGULATOR"/>
    <property type="match status" value="1"/>
</dbReference>
<dbReference type="PANTHER" id="PTHR43130:SF15">
    <property type="entry name" value="THIJ_PFPI FAMILY PROTEIN (AFU_ORTHOLOGUE AFUA_5G14240)"/>
    <property type="match status" value="1"/>
</dbReference>
<feature type="domain" description="DJ-1/PfpI" evidence="1">
    <location>
        <begin position="15"/>
        <end position="189"/>
    </location>
</feature>
<dbReference type="CDD" id="cd03139">
    <property type="entry name" value="GATase1_PfpI_2"/>
    <property type="match status" value="1"/>
</dbReference>
<dbReference type="OrthoDB" id="543156at2759"/>
<dbReference type="Gene3D" id="3.40.50.880">
    <property type="match status" value="1"/>
</dbReference>
<protein>
    <recommendedName>
        <fullName evidence="1">DJ-1/PfpI domain-containing protein</fullName>
    </recommendedName>
</protein>
<reference evidence="2 3" key="1">
    <citation type="submission" date="2014-04" db="EMBL/GenBank/DDBJ databases">
        <title>Evolutionary Origins and Diversification of the Mycorrhizal Mutualists.</title>
        <authorList>
            <consortium name="DOE Joint Genome Institute"/>
            <consortium name="Mycorrhizal Genomics Consortium"/>
            <person name="Kohler A."/>
            <person name="Kuo A."/>
            <person name="Nagy L.G."/>
            <person name="Floudas D."/>
            <person name="Copeland A."/>
            <person name="Barry K.W."/>
            <person name="Cichocki N."/>
            <person name="Veneault-Fourrey C."/>
            <person name="LaButti K."/>
            <person name="Lindquist E.A."/>
            <person name="Lipzen A."/>
            <person name="Lundell T."/>
            <person name="Morin E."/>
            <person name="Murat C."/>
            <person name="Riley R."/>
            <person name="Ohm R."/>
            <person name="Sun H."/>
            <person name="Tunlid A."/>
            <person name="Henrissat B."/>
            <person name="Grigoriev I.V."/>
            <person name="Hibbett D.S."/>
            <person name="Martin F."/>
        </authorList>
    </citation>
    <scope>NUCLEOTIDE SEQUENCE [LARGE SCALE GENOMIC DNA]</scope>
    <source>
        <strain evidence="2 3">FD-317 M1</strain>
    </source>
</reference>
<dbReference type="Proteomes" id="UP000053593">
    <property type="component" value="Unassembled WGS sequence"/>
</dbReference>
<evidence type="ECO:0000259" key="1">
    <source>
        <dbReference type="Pfam" id="PF01965"/>
    </source>
</evidence>
<dbReference type="InterPro" id="IPR002818">
    <property type="entry name" value="DJ-1/PfpI"/>
</dbReference>
<dbReference type="InterPro" id="IPR052158">
    <property type="entry name" value="INH-QAR"/>
</dbReference>
<dbReference type="HOGENOM" id="CLU_000445_44_8_1"/>
<keyword evidence="3" id="KW-1185">Reference proteome</keyword>
<gene>
    <name evidence="2" type="ORF">GYMLUDRAFT_247285</name>
</gene>
<organism evidence="2 3">
    <name type="scientific">Collybiopsis luxurians FD-317 M1</name>
    <dbReference type="NCBI Taxonomy" id="944289"/>
    <lineage>
        <taxon>Eukaryota</taxon>
        <taxon>Fungi</taxon>
        <taxon>Dikarya</taxon>
        <taxon>Basidiomycota</taxon>
        <taxon>Agaricomycotina</taxon>
        <taxon>Agaricomycetes</taxon>
        <taxon>Agaricomycetidae</taxon>
        <taxon>Agaricales</taxon>
        <taxon>Marasmiineae</taxon>
        <taxon>Omphalotaceae</taxon>
        <taxon>Collybiopsis</taxon>
        <taxon>Collybiopsis luxurians</taxon>
    </lineage>
</organism>
<dbReference type="InterPro" id="IPR029062">
    <property type="entry name" value="Class_I_gatase-like"/>
</dbReference>
<proteinExistence type="predicted"/>
<sequence>MTAINKEDIPKNFGLLVFPTFQALDAFGPMDILNMLSRDFPLNLSIIAQTLEPVSTKQRDPSLNPFGSNFGESVVPTHDFNNAPPLDVLIIPGGYGVRADDLDPLFDFVRRTYPSLKYLLTVCSGSWIAAQAGILDGKRATSNKNAWASTKKVGPNVKWVSHARWVVDGNIWTASGVSAGIDATLAFVEHVYGADQAKKLARELEYEWHQDPSWDPFAEMYNLPKEE</sequence>
<dbReference type="SUPFAM" id="SSF52317">
    <property type="entry name" value="Class I glutamine amidotransferase-like"/>
    <property type="match status" value="1"/>
</dbReference>
<accession>A0A0D0C3S3</accession>
<dbReference type="Pfam" id="PF01965">
    <property type="entry name" value="DJ-1_PfpI"/>
    <property type="match status" value="1"/>
</dbReference>
<evidence type="ECO:0000313" key="3">
    <source>
        <dbReference type="Proteomes" id="UP000053593"/>
    </source>
</evidence>
<evidence type="ECO:0000313" key="2">
    <source>
        <dbReference type="EMBL" id="KIK57014.1"/>
    </source>
</evidence>
<dbReference type="AlphaFoldDB" id="A0A0D0C3S3"/>
<dbReference type="EMBL" id="KN834793">
    <property type="protein sequence ID" value="KIK57014.1"/>
    <property type="molecule type" value="Genomic_DNA"/>
</dbReference>
<name>A0A0D0C3S3_9AGAR</name>